<dbReference type="OrthoDB" id="9791280at2"/>
<evidence type="ECO:0000313" key="2">
    <source>
        <dbReference type="EMBL" id="TDF92259.1"/>
    </source>
</evidence>
<organism evidence="2 3">
    <name type="scientific">Arthrobacter terricola</name>
    <dbReference type="NCBI Taxonomy" id="2547396"/>
    <lineage>
        <taxon>Bacteria</taxon>
        <taxon>Bacillati</taxon>
        <taxon>Actinomycetota</taxon>
        <taxon>Actinomycetes</taxon>
        <taxon>Micrococcales</taxon>
        <taxon>Micrococcaceae</taxon>
        <taxon>Arthrobacter</taxon>
    </lineage>
</organism>
<dbReference type="GO" id="GO:0030246">
    <property type="term" value="F:carbohydrate binding"/>
    <property type="evidence" value="ECO:0007669"/>
    <property type="project" value="InterPro"/>
</dbReference>
<dbReference type="InterPro" id="IPR014718">
    <property type="entry name" value="GH-type_carb-bd"/>
</dbReference>
<dbReference type="Proteomes" id="UP000295511">
    <property type="component" value="Unassembled WGS sequence"/>
</dbReference>
<gene>
    <name evidence="2" type="ORF">E1809_18620</name>
</gene>
<evidence type="ECO:0000313" key="3">
    <source>
        <dbReference type="Proteomes" id="UP000295511"/>
    </source>
</evidence>
<dbReference type="Gene3D" id="2.70.98.10">
    <property type="match status" value="1"/>
</dbReference>
<dbReference type="Pfam" id="PF14486">
    <property type="entry name" value="DUF4432"/>
    <property type="match status" value="1"/>
</dbReference>
<dbReference type="AlphaFoldDB" id="A0A4R5KAV5"/>
<sequence length="328" mass="36025">MREDLESMRRGSRRWKEARVASVERMWGPRSVVVEDGPARGMRQIELRHLGGLAVDLEVDQFLDLGDASFRGVPLSFVAPTTSPRAESWSRRWRGGLMTTCGLAAVGRAEQHIGGMHGRAHLIPASVTRSEGRWDGDDYVVEVRGLMREGALFDQNVSVARTIRASVGASALQITDEVRNEGFERTPLRLLYHFNVGWPWLEEGAVVETEAQEPGQDEGSGNWERTVEAPKAGEPETVDALIAVPDADGWASARIQGSNRSITVRFRPEQLPYLTVWRSKAAGSYVVGLEPGTCWPGHVDGPDFGKAGVVLAPGESRTVNLEFEVQAD</sequence>
<name>A0A4R5KAV5_9MICC</name>
<feature type="region of interest" description="Disordered" evidence="1">
    <location>
        <begin position="210"/>
        <end position="232"/>
    </location>
</feature>
<evidence type="ECO:0000256" key="1">
    <source>
        <dbReference type="SAM" id="MobiDB-lite"/>
    </source>
</evidence>
<protein>
    <submittedName>
        <fullName evidence="2">DUF4432 family protein</fullName>
    </submittedName>
</protein>
<proteinExistence type="predicted"/>
<dbReference type="InterPro" id="IPR027839">
    <property type="entry name" value="DUF4432"/>
</dbReference>
<comment type="caution">
    <text evidence="2">The sequence shown here is derived from an EMBL/GenBank/DDBJ whole genome shotgun (WGS) entry which is preliminary data.</text>
</comment>
<dbReference type="EMBL" id="SMRU01000024">
    <property type="protein sequence ID" value="TDF92259.1"/>
    <property type="molecule type" value="Genomic_DNA"/>
</dbReference>
<reference evidence="2 3" key="1">
    <citation type="submission" date="2019-03" db="EMBL/GenBank/DDBJ databases">
        <title>Whole genome sequence of Arthrobacter sp JH1-1.</title>
        <authorList>
            <person name="Trinh H.N."/>
        </authorList>
    </citation>
    <scope>NUCLEOTIDE SEQUENCE [LARGE SCALE GENOMIC DNA]</scope>
    <source>
        <strain evidence="2 3">JH1-1</strain>
    </source>
</reference>
<keyword evidence="3" id="KW-1185">Reference proteome</keyword>
<dbReference type="RefSeq" id="WP_133205734.1">
    <property type="nucleotide sequence ID" value="NZ_SMRU01000024.1"/>
</dbReference>
<accession>A0A4R5KAV5</accession>